<gene>
    <name evidence="7" type="ORF">ACFO8Q_10075</name>
</gene>
<evidence type="ECO:0000256" key="1">
    <source>
        <dbReference type="ARBA" id="ARBA00010062"/>
    </source>
</evidence>
<evidence type="ECO:0000256" key="5">
    <source>
        <dbReference type="SAM" id="SignalP"/>
    </source>
</evidence>
<dbReference type="InterPro" id="IPR028081">
    <property type="entry name" value="Leu-bd"/>
</dbReference>
<protein>
    <submittedName>
        <fullName evidence="7">ABC transporter substrate-binding protein</fullName>
    </submittedName>
</protein>
<dbReference type="RefSeq" id="WP_380025626.1">
    <property type="nucleotide sequence ID" value="NZ_JBHSHC010000086.1"/>
</dbReference>
<keyword evidence="8" id="KW-1185">Reference proteome</keyword>
<feature type="chain" id="PRO_5045849528" evidence="5">
    <location>
        <begin position="23"/>
        <end position="412"/>
    </location>
</feature>
<keyword evidence="2" id="KW-0813">Transport</keyword>
<evidence type="ECO:0000256" key="3">
    <source>
        <dbReference type="ARBA" id="ARBA00022729"/>
    </source>
</evidence>
<proteinExistence type="inferred from homology"/>
<name>A0ABV9Q4Y8_9BACL</name>
<dbReference type="Pfam" id="PF13458">
    <property type="entry name" value="Peripla_BP_6"/>
    <property type="match status" value="1"/>
</dbReference>
<dbReference type="Gene3D" id="3.40.50.2300">
    <property type="match status" value="2"/>
</dbReference>
<dbReference type="EMBL" id="JBHSHC010000086">
    <property type="protein sequence ID" value="MFC4767705.1"/>
    <property type="molecule type" value="Genomic_DNA"/>
</dbReference>
<dbReference type="PROSITE" id="PS51257">
    <property type="entry name" value="PROKAR_LIPOPROTEIN"/>
    <property type="match status" value="1"/>
</dbReference>
<dbReference type="InterPro" id="IPR051010">
    <property type="entry name" value="BCAA_transport"/>
</dbReference>
<keyword evidence="4" id="KW-0029">Amino-acid transport</keyword>
<comment type="similarity">
    <text evidence="1">Belongs to the leucine-binding protein family.</text>
</comment>
<dbReference type="PRINTS" id="PR00337">
    <property type="entry name" value="LEUILEVALBP"/>
</dbReference>
<feature type="domain" description="Leucine-binding protein" evidence="6">
    <location>
        <begin position="49"/>
        <end position="405"/>
    </location>
</feature>
<feature type="signal peptide" evidence="5">
    <location>
        <begin position="1"/>
        <end position="22"/>
    </location>
</feature>
<reference evidence="8" key="1">
    <citation type="journal article" date="2019" name="Int. J. Syst. Evol. Microbiol.">
        <title>The Global Catalogue of Microorganisms (GCM) 10K type strain sequencing project: providing services to taxonomists for standard genome sequencing and annotation.</title>
        <authorList>
            <consortium name="The Broad Institute Genomics Platform"/>
            <consortium name="The Broad Institute Genome Sequencing Center for Infectious Disease"/>
            <person name="Wu L."/>
            <person name="Ma J."/>
        </authorList>
    </citation>
    <scope>NUCLEOTIDE SEQUENCE [LARGE SCALE GENOMIC DNA]</scope>
    <source>
        <strain evidence="8">WYCCWR 12678</strain>
    </source>
</reference>
<dbReference type="PANTHER" id="PTHR30483:SF6">
    <property type="entry name" value="PERIPLASMIC BINDING PROTEIN OF ABC TRANSPORTER FOR NATURAL AMINO ACIDS"/>
    <property type="match status" value="1"/>
</dbReference>
<organism evidence="7 8">
    <name type="scientific">Effusibacillus consociatus</name>
    <dbReference type="NCBI Taxonomy" id="1117041"/>
    <lineage>
        <taxon>Bacteria</taxon>
        <taxon>Bacillati</taxon>
        <taxon>Bacillota</taxon>
        <taxon>Bacilli</taxon>
        <taxon>Bacillales</taxon>
        <taxon>Alicyclobacillaceae</taxon>
        <taxon>Effusibacillus</taxon>
    </lineage>
</organism>
<dbReference type="PANTHER" id="PTHR30483">
    <property type="entry name" value="LEUCINE-SPECIFIC-BINDING PROTEIN"/>
    <property type="match status" value="1"/>
</dbReference>
<comment type="caution">
    <text evidence="7">The sequence shown here is derived from an EMBL/GenBank/DDBJ whole genome shotgun (WGS) entry which is preliminary data.</text>
</comment>
<evidence type="ECO:0000313" key="8">
    <source>
        <dbReference type="Proteomes" id="UP001596002"/>
    </source>
</evidence>
<dbReference type="InterPro" id="IPR028082">
    <property type="entry name" value="Peripla_BP_I"/>
</dbReference>
<evidence type="ECO:0000259" key="6">
    <source>
        <dbReference type="Pfam" id="PF13458"/>
    </source>
</evidence>
<accession>A0ABV9Q4Y8</accession>
<sequence>MKKVRGASRLFLITALVSSLLAGCSTNSGNESAANGRANGTDSNKTPASIKIGFLVPKTGKGKDYGEKEEIATKIAVQEINDAGGINGSKIELITTDSAGDNNQAVSLTRKMEKDGVVAISGPHFSGESEVAFPIANQLKVPIISYASAKPGLSEKNRPWAFRNSMTDDKLLDVAVPAFAKHYNVSKFAVIYDEQDAVSKAAGSQVFPMILQKHGYTLLNKEQALTFKTGTTDFSAIVTKLKGMNPEAVAVSVLYQEGAGLVKEMRRQGVNVPVIGTVGVYAAAFPSLVGEAGKDIVVGTYWYPEIDRKQAKDFLAKFQPEAAKITPDSTLPDPYAVNSYDNIKIIAKSIKDAGLNGNSKLEDLREAVRKGWDNLKEYEGTQGKLTIDDKGDGIKEVHVVTIKNGKYQLLTK</sequence>
<keyword evidence="3 5" id="KW-0732">Signal</keyword>
<dbReference type="SUPFAM" id="SSF53822">
    <property type="entry name" value="Periplasmic binding protein-like I"/>
    <property type="match status" value="1"/>
</dbReference>
<evidence type="ECO:0000256" key="4">
    <source>
        <dbReference type="ARBA" id="ARBA00022970"/>
    </source>
</evidence>
<dbReference type="Proteomes" id="UP001596002">
    <property type="component" value="Unassembled WGS sequence"/>
</dbReference>
<dbReference type="InterPro" id="IPR000709">
    <property type="entry name" value="Leu_Ile_Val-bd"/>
</dbReference>
<evidence type="ECO:0000313" key="7">
    <source>
        <dbReference type="EMBL" id="MFC4767705.1"/>
    </source>
</evidence>
<evidence type="ECO:0000256" key="2">
    <source>
        <dbReference type="ARBA" id="ARBA00022448"/>
    </source>
</evidence>
<dbReference type="CDD" id="cd06348">
    <property type="entry name" value="PBP1_ABC_HAAT-like"/>
    <property type="match status" value="1"/>
</dbReference>